<sequence length="66" mass="6988">MGISINQTLALSLPRACIMQTPPVSRCNDNTPSLPRNPEGTGSKTVPTASGTSEASITRMQFHLTC</sequence>
<evidence type="ECO:0000313" key="3">
    <source>
        <dbReference type="Proteomes" id="UP000008311"/>
    </source>
</evidence>
<feature type="compositionally biased region" description="Polar residues" evidence="1">
    <location>
        <begin position="27"/>
        <end position="57"/>
    </location>
</feature>
<feature type="region of interest" description="Disordered" evidence="1">
    <location>
        <begin position="21"/>
        <end position="57"/>
    </location>
</feature>
<gene>
    <name evidence="2" type="ORF">RCOM_0646550</name>
</gene>
<dbReference type="InParanoid" id="B9SFI9"/>
<keyword evidence="3" id="KW-1185">Reference proteome</keyword>
<accession>B9SFI9</accession>
<protein>
    <submittedName>
        <fullName evidence="2">Uncharacterized protein</fullName>
    </submittedName>
</protein>
<dbReference type="STRING" id="3988.B9SFI9"/>
<reference evidence="3" key="1">
    <citation type="journal article" date="2010" name="Nat. Biotechnol.">
        <title>Draft genome sequence of the oilseed species Ricinus communis.</title>
        <authorList>
            <person name="Chan A.P."/>
            <person name="Crabtree J."/>
            <person name="Zhao Q."/>
            <person name="Lorenzi H."/>
            <person name="Orvis J."/>
            <person name="Puiu D."/>
            <person name="Melake-Berhan A."/>
            <person name="Jones K.M."/>
            <person name="Redman J."/>
            <person name="Chen G."/>
            <person name="Cahoon E.B."/>
            <person name="Gedil M."/>
            <person name="Stanke M."/>
            <person name="Haas B.J."/>
            <person name="Wortman J.R."/>
            <person name="Fraser-Liggett C.M."/>
            <person name="Ravel J."/>
            <person name="Rabinowicz P.D."/>
        </authorList>
    </citation>
    <scope>NUCLEOTIDE SEQUENCE [LARGE SCALE GENOMIC DNA]</scope>
    <source>
        <strain evidence="3">cv. Hale</strain>
    </source>
</reference>
<evidence type="ECO:0000256" key="1">
    <source>
        <dbReference type="SAM" id="MobiDB-lite"/>
    </source>
</evidence>
<name>B9SFI9_RICCO</name>
<dbReference type="AlphaFoldDB" id="B9SFI9"/>
<dbReference type="EMBL" id="EQ973945">
    <property type="protein sequence ID" value="EEF37601.1"/>
    <property type="molecule type" value="Genomic_DNA"/>
</dbReference>
<proteinExistence type="predicted"/>
<organism evidence="2 3">
    <name type="scientific">Ricinus communis</name>
    <name type="common">Castor bean</name>
    <dbReference type="NCBI Taxonomy" id="3988"/>
    <lineage>
        <taxon>Eukaryota</taxon>
        <taxon>Viridiplantae</taxon>
        <taxon>Streptophyta</taxon>
        <taxon>Embryophyta</taxon>
        <taxon>Tracheophyta</taxon>
        <taxon>Spermatophyta</taxon>
        <taxon>Magnoliopsida</taxon>
        <taxon>eudicotyledons</taxon>
        <taxon>Gunneridae</taxon>
        <taxon>Pentapetalae</taxon>
        <taxon>rosids</taxon>
        <taxon>fabids</taxon>
        <taxon>Malpighiales</taxon>
        <taxon>Euphorbiaceae</taxon>
        <taxon>Acalyphoideae</taxon>
        <taxon>Acalypheae</taxon>
        <taxon>Ricinus</taxon>
    </lineage>
</organism>
<dbReference type="Proteomes" id="UP000008311">
    <property type="component" value="Unassembled WGS sequence"/>
</dbReference>
<evidence type="ECO:0000313" key="2">
    <source>
        <dbReference type="EMBL" id="EEF37601.1"/>
    </source>
</evidence>